<dbReference type="PRINTS" id="PR00344">
    <property type="entry name" value="BCTRLSENSOR"/>
</dbReference>
<comment type="catalytic activity">
    <reaction evidence="1">
        <text>ATP + protein L-histidine = ADP + protein N-phospho-L-histidine.</text>
        <dbReference type="EC" id="2.7.13.3"/>
    </reaction>
</comment>
<sequence length="519" mass="54358">MVAVCAVLAVTSALALRSELVNKLDSQLIEQSRRSANFHGGEITPGQSTAPLPSALLNPSPAPSGTTSTIPLVPQSTRGPLDAPGLAAGTISAVIRDGQVVFAGYIDENGSRVELTPEQQAVLMSIPADGTLRTVSLGSLGSYRVLGTETTHGDTLVSAASLTSTSSTVQSYVLTELVVAAIGVLLAVFTGMVLVRRSLRPLERVAATATRVSELPLSRGEVTIGDRVDIADTDPRTEVGRVGSALNLMLGHVENALSARHESETQLRQFLADASHELRTPLASIRGYTELVRRLPDALPESAVHALERVQAESLRMSALVEDMLLLARLDAGRELEHGDVDMVALALDAVADAHAAGPDHAWRLELPGADDETVEGTLPGVIVGEDVPDDVDLGGDTGDDIPPALVHGDDNRLRQVLVNLLSNARVHTPAGTTVTVAVRRENDEVVIEVTDDGPGIAAELLPNLFQRFTRGDSSRNRVGGSTGLGLAIAHAVVQAHHGTITAASTPGHTLFTVRLPAA</sequence>
<evidence type="ECO:0000256" key="11">
    <source>
        <dbReference type="SAM" id="MobiDB-lite"/>
    </source>
</evidence>
<evidence type="ECO:0000256" key="6">
    <source>
        <dbReference type="ARBA" id="ARBA00022692"/>
    </source>
</evidence>
<keyword evidence="4" id="KW-0597">Phosphoprotein</keyword>
<dbReference type="SUPFAM" id="SSF47384">
    <property type="entry name" value="Homodimeric domain of signal transducing histidine kinase"/>
    <property type="match status" value="1"/>
</dbReference>
<dbReference type="Gene3D" id="1.10.287.130">
    <property type="match status" value="1"/>
</dbReference>
<dbReference type="SUPFAM" id="SSF55874">
    <property type="entry name" value="ATPase domain of HSP90 chaperone/DNA topoisomerase II/histidine kinase"/>
    <property type="match status" value="1"/>
</dbReference>
<dbReference type="Gene3D" id="3.30.565.10">
    <property type="entry name" value="Histidine kinase-like ATPase, C-terminal domain"/>
    <property type="match status" value="1"/>
</dbReference>
<dbReference type="GO" id="GO:0000155">
    <property type="term" value="F:phosphorelay sensor kinase activity"/>
    <property type="evidence" value="ECO:0007669"/>
    <property type="project" value="InterPro"/>
</dbReference>
<dbReference type="InterPro" id="IPR003594">
    <property type="entry name" value="HATPase_dom"/>
</dbReference>
<evidence type="ECO:0000256" key="10">
    <source>
        <dbReference type="ARBA" id="ARBA00023136"/>
    </source>
</evidence>
<dbReference type="InterPro" id="IPR003660">
    <property type="entry name" value="HAMP_dom"/>
</dbReference>
<evidence type="ECO:0000259" key="13">
    <source>
        <dbReference type="PROSITE" id="PS50109"/>
    </source>
</evidence>
<dbReference type="GO" id="GO:0005886">
    <property type="term" value="C:plasma membrane"/>
    <property type="evidence" value="ECO:0007669"/>
    <property type="project" value="TreeGrafter"/>
</dbReference>
<evidence type="ECO:0000256" key="3">
    <source>
        <dbReference type="ARBA" id="ARBA00012438"/>
    </source>
</evidence>
<proteinExistence type="predicted"/>
<dbReference type="CDD" id="cd00082">
    <property type="entry name" value="HisKA"/>
    <property type="match status" value="1"/>
</dbReference>
<evidence type="ECO:0000256" key="9">
    <source>
        <dbReference type="ARBA" id="ARBA00023012"/>
    </source>
</evidence>
<evidence type="ECO:0000256" key="1">
    <source>
        <dbReference type="ARBA" id="ARBA00000085"/>
    </source>
</evidence>
<dbReference type="FunFam" id="3.30.565.10:FF:000006">
    <property type="entry name" value="Sensor histidine kinase WalK"/>
    <property type="match status" value="1"/>
</dbReference>
<dbReference type="EMBL" id="MLJW01000975">
    <property type="protein sequence ID" value="OIQ81063.1"/>
    <property type="molecule type" value="Genomic_DNA"/>
</dbReference>
<keyword evidence="6 12" id="KW-0812">Transmembrane</keyword>
<organism evidence="15">
    <name type="scientific">mine drainage metagenome</name>
    <dbReference type="NCBI Taxonomy" id="410659"/>
    <lineage>
        <taxon>unclassified sequences</taxon>
        <taxon>metagenomes</taxon>
        <taxon>ecological metagenomes</taxon>
    </lineage>
</organism>
<feature type="compositionally biased region" description="Low complexity" evidence="11">
    <location>
        <begin position="50"/>
        <end position="59"/>
    </location>
</feature>
<dbReference type="PANTHER" id="PTHR45436">
    <property type="entry name" value="SENSOR HISTIDINE KINASE YKOH"/>
    <property type="match status" value="1"/>
</dbReference>
<dbReference type="InterPro" id="IPR050428">
    <property type="entry name" value="TCS_sensor_his_kinase"/>
</dbReference>
<comment type="caution">
    <text evidence="15">The sequence shown here is derived from an EMBL/GenBank/DDBJ whole genome shotgun (WGS) entry which is preliminary data.</text>
</comment>
<feature type="transmembrane region" description="Helical" evidence="12">
    <location>
        <begin position="172"/>
        <end position="195"/>
    </location>
</feature>
<keyword evidence="8 12" id="KW-1133">Transmembrane helix</keyword>
<gene>
    <name evidence="15" type="primary">tcrY_6</name>
    <name evidence="15" type="ORF">GALL_371700</name>
</gene>
<dbReference type="Gene3D" id="6.10.340.10">
    <property type="match status" value="1"/>
</dbReference>
<evidence type="ECO:0000259" key="14">
    <source>
        <dbReference type="PROSITE" id="PS50885"/>
    </source>
</evidence>
<dbReference type="AlphaFoldDB" id="A0A1J5QMB3"/>
<dbReference type="SMART" id="SM00304">
    <property type="entry name" value="HAMP"/>
    <property type="match status" value="1"/>
</dbReference>
<dbReference type="SMART" id="SM00387">
    <property type="entry name" value="HATPase_c"/>
    <property type="match status" value="1"/>
</dbReference>
<evidence type="ECO:0000256" key="2">
    <source>
        <dbReference type="ARBA" id="ARBA00004370"/>
    </source>
</evidence>
<dbReference type="FunFam" id="1.10.287.130:FF:000001">
    <property type="entry name" value="Two-component sensor histidine kinase"/>
    <property type="match status" value="1"/>
</dbReference>
<dbReference type="InterPro" id="IPR005467">
    <property type="entry name" value="His_kinase_dom"/>
</dbReference>
<keyword evidence="9" id="KW-0902">Two-component regulatory system</keyword>
<dbReference type="Pfam" id="PF00672">
    <property type="entry name" value="HAMP"/>
    <property type="match status" value="1"/>
</dbReference>
<dbReference type="EC" id="2.7.13.3" evidence="3"/>
<dbReference type="InterPro" id="IPR004358">
    <property type="entry name" value="Sig_transdc_His_kin-like_C"/>
</dbReference>
<dbReference type="Pfam" id="PF02518">
    <property type="entry name" value="HATPase_c"/>
    <property type="match status" value="1"/>
</dbReference>
<reference evidence="15" key="1">
    <citation type="submission" date="2016-10" db="EMBL/GenBank/DDBJ databases">
        <title>Sequence of Gallionella enrichment culture.</title>
        <authorList>
            <person name="Poehlein A."/>
            <person name="Muehling M."/>
            <person name="Daniel R."/>
        </authorList>
    </citation>
    <scope>NUCLEOTIDE SEQUENCE</scope>
</reference>
<keyword evidence="7 15" id="KW-0418">Kinase</keyword>
<evidence type="ECO:0000256" key="7">
    <source>
        <dbReference type="ARBA" id="ARBA00022777"/>
    </source>
</evidence>
<feature type="domain" description="Histidine kinase" evidence="13">
    <location>
        <begin position="273"/>
        <end position="519"/>
    </location>
</feature>
<dbReference type="PROSITE" id="PS50885">
    <property type="entry name" value="HAMP"/>
    <property type="match status" value="1"/>
</dbReference>
<keyword evidence="5 15" id="KW-0808">Transferase</keyword>
<dbReference type="InterPro" id="IPR003661">
    <property type="entry name" value="HisK_dim/P_dom"/>
</dbReference>
<feature type="domain" description="HAMP" evidence="14">
    <location>
        <begin position="196"/>
        <end position="258"/>
    </location>
</feature>
<evidence type="ECO:0000256" key="12">
    <source>
        <dbReference type="SAM" id="Phobius"/>
    </source>
</evidence>
<dbReference type="SMART" id="SM00388">
    <property type="entry name" value="HisKA"/>
    <property type="match status" value="1"/>
</dbReference>
<evidence type="ECO:0000256" key="4">
    <source>
        <dbReference type="ARBA" id="ARBA00022553"/>
    </source>
</evidence>
<dbReference type="InterPro" id="IPR036890">
    <property type="entry name" value="HATPase_C_sf"/>
</dbReference>
<dbReference type="Pfam" id="PF00512">
    <property type="entry name" value="HisKA"/>
    <property type="match status" value="1"/>
</dbReference>
<evidence type="ECO:0000256" key="8">
    <source>
        <dbReference type="ARBA" id="ARBA00022989"/>
    </source>
</evidence>
<evidence type="ECO:0000313" key="15">
    <source>
        <dbReference type="EMBL" id="OIQ81063.1"/>
    </source>
</evidence>
<evidence type="ECO:0000256" key="5">
    <source>
        <dbReference type="ARBA" id="ARBA00022679"/>
    </source>
</evidence>
<keyword evidence="10 12" id="KW-0472">Membrane</keyword>
<feature type="region of interest" description="Disordered" evidence="11">
    <location>
        <begin position="38"/>
        <end position="78"/>
    </location>
</feature>
<feature type="compositionally biased region" description="Polar residues" evidence="11">
    <location>
        <begin position="65"/>
        <end position="78"/>
    </location>
</feature>
<comment type="subcellular location">
    <subcellularLocation>
        <location evidence="2">Membrane</location>
    </subcellularLocation>
</comment>
<dbReference type="PROSITE" id="PS50109">
    <property type="entry name" value="HIS_KIN"/>
    <property type="match status" value="1"/>
</dbReference>
<dbReference type="InterPro" id="IPR036097">
    <property type="entry name" value="HisK_dim/P_sf"/>
</dbReference>
<accession>A0A1J5QMB3</accession>
<name>A0A1J5QMB3_9ZZZZ</name>
<protein>
    <recommendedName>
        <fullName evidence="3">histidine kinase</fullName>
        <ecNumber evidence="3">2.7.13.3</ecNumber>
    </recommendedName>
</protein>
<dbReference type="PANTHER" id="PTHR45436:SF5">
    <property type="entry name" value="SENSOR HISTIDINE KINASE TRCS"/>
    <property type="match status" value="1"/>
</dbReference>